<dbReference type="AlphaFoldDB" id="A0A4Y2IFC4"/>
<sequence length="77" mass="9036">MWFYVCTHVQKCLFFLAKVVLEEGGSEIVSRERRWSRIATRMGYPPGRGVGSLLRQHYERILYPYHVFQEGTTIGDL</sequence>
<evidence type="ECO:0000313" key="4">
    <source>
        <dbReference type="Proteomes" id="UP000499080"/>
    </source>
</evidence>
<organism evidence="3 4">
    <name type="scientific">Araneus ventricosus</name>
    <name type="common">Orbweaver spider</name>
    <name type="synonym">Epeira ventricosa</name>
    <dbReference type="NCBI Taxonomy" id="182803"/>
    <lineage>
        <taxon>Eukaryota</taxon>
        <taxon>Metazoa</taxon>
        <taxon>Ecdysozoa</taxon>
        <taxon>Arthropoda</taxon>
        <taxon>Chelicerata</taxon>
        <taxon>Arachnida</taxon>
        <taxon>Araneae</taxon>
        <taxon>Araneomorphae</taxon>
        <taxon>Entelegynae</taxon>
        <taxon>Araneoidea</taxon>
        <taxon>Araneidae</taxon>
        <taxon>Araneus</taxon>
    </lineage>
</organism>
<feature type="chain" id="PRO_5021280098" evidence="1">
    <location>
        <begin position="22"/>
        <end position="77"/>
    </location>
</feature>
<dbReference type="GO" id="GO:0003677">
    <property type="term" value="F:DNA binding"/>
    <property type="evidence" value="ECO:0007669"/>
    <property type="project" value="InterPro"/>
</dbReference>
<dbReference type="GO" id="GO:0008168">
    <property type="term" value="F:methyltransferase activity"/>
    <property type="evidence" value="ECO:0007669"/>
    <property type="project" value="UniProtKB-KW"/>
</dbReference>
<protein>
    <submittedName>
        <fullName evidence="3">Lysine-specific demethylase 5D</fullName>
    </submittedName>
</protein>
<dbReference type="Proteomes" id="UP000499080">
    <property type="component" value="Unassembled WGS sequence"/>
</dbReference>
<dbReference type="Pfam" id="PF01388">
    <property type="entry name" value="ARID"/>
    <property type="match status" value="1"/>
</dbReference>
<dbReference type="GO" id="GO:0032259">
    <property type="term" value="P:methylation"/>
    <property type="evidence" value="ECO:0007669"/>
    <property type="project" value="UniProtKB-KW"/>
</dbReference>
<name>A0A4Y2IFC4_ARAVE</name>
<dbReference type="Gene3D" id="1.10.150.60">
    <property type="entry name" value="ARID DNA-binding domain"/>
    <property type="match status" value="1"/>
</dbReference>
<proteinExistence type="predicted"/>
<dbReference type="EMBL" id="BGPR01262538">
    <property type="protein sequence ID" value="GBM75716.1"/>
    <property type="molecule type" value="Genomic_DNA"/>
</dbReference>
<accession>A0A4Y2IFC4</accession>
<feature type="non-terminal residue" evidence="3">
    <location>
        <position position="77"/>
    </location>
</feature>
<keyword evidence="1" id="KW-0732">Signal</keyword>
<feature type="signal peptide" evidence="1">
    <location>
        <begin position="1"/>
        <end position="21"/>
    </location>
</feature>
<reference evidence="3 4" key="1">
    <citation type="journal article" date="2019" name="Sci. Rep.">
        <title>Orb-weaving spider Araneus ventricosus genome elucidates the spidroin gene catalogue.</title>
        <authorList>
            <person name="Kono N."/>
            <person name="Nakamura H."/>
            <person name="Ohtoshi R."/>
            <person name="Moran D.A.P."/>
            <person name="Shinohara A."/>
            <person name="Yoshida Y."/>
            <person name="Fujiwara M."/>
            <person name="Mori M."/>
            <person name="Tomita M."/>
            <person name="Arakawa K."/>
        </authorList>
    </citation>
    <scope>NUCLEOTIDE SEQUENCE [LARGE SCALE GENOMIC DNA]</scope>
</reference>
<dbReference type="InterPro" id="IPR001606">
    <property type="entry name" value="ARID_dom"/>
</dbReference>
<dbReference type="SUPFAM" id="SSF46774">
    <property type="entry name" value="ARID-like"/>
    <property type="match status" value="1"/>
</dbReference>
<keyword evidence="3" id="KW-0808">Transferase</keyword>
<evidence type="ECO:0000313" key="3">
    <source>
        <dbReference type="EMBL" id="GBM75716.1"/>
    </source>
</evidence>
<gene>
    <name evidence="3" type="primary">KDM5D</name>
    <name evidence="3" type="ORF">AVEN_70556_1</name>
</gene>
<dbReference type="OrthoDB" id="1678912at2759"/>
<evidence type="ECO:0000259" key="2">
    <source>
        <dbReference type="PROSITE" id="PS51011"/>
    </source>
</evidence>
<keyword evidence="3" id="KW-0489">Methyltransferase</keyword>
<evidence type="ECO:0000256" key="1">
    <source>
        <dbReference type="SAM" id="SignalP"/>
    </source>
</evidence>
<keyword evidence="4" id="KW-1185">Reference proteome</keyword>
<feature type="domain" description="ARID" evidence="2">
    <location>
        <begin position="1"/>
        <end position="70"/>
    </location>
</feature>
<comment type="caution">
    <text evidence="3">The sequence shown here is derived from an EMBL/GenBank/DDBJ whole genome shotgun (WGS) entry which is preliminary data.</text>
</comment>
<dbReference type="SMART" id="SM00501">
    <property type="entry name" value="BRIGHT"/>
    <property type="match status" value="1"/>
</dbReference>
<dbReference type="PROSITE" id="PS51011">
    <property type="entry name" value="ARID"/>
    <property type="match status" value="1"/>
</dbReference>
<dbReference type="InterPro" id="IPR036431">
    <property type="entry name" value="ARID_dom_sf"/>
</dbReference>